<keyword evidence="3" id="KW-1185">Reference proteome</keyword>
<dbReference type="OrthoDB" id="302453at2759"/>
<reference evidence="2" key="1">
    <citation type="submission" date="2022-03" db="EMBL/GenBank/DDBJ databases">
        <authorList>
            <person name="Lindestad O."/>
        </authorList>
    </citation>
    <scope>NUCLEOTIDE SEQUENCE</scope>
</reference>
<evidence type="ECO:0000313" key="3">
    <source>
        <dbReference type="Proteomes" id="UP000838756"/>
    </source>
</evidence>
<organism evidence="2 3">
    <name type="scientific">Pararge aegeria aegeria</name>
    <dbReference type="NCBI Taxonomy" id="348720"/>
    <lineage>
        <taxon>Eukaryota</taxon>
        <taxon>Metazoa</taxon>
        <taxon>Ecdysozoa</taxon>
        <taxon>Arthropoda</taxon>
        <taxon>Hexapoda</taxon>
        <taxon>Insecta</taxon>
        <taxon>Pterygota</taxon>
        <taxon>Neoptera</taxon>
        <taxon>Endopterygota</taxon>
        <taxon>Lepidoptera</taxon>
        <taxon>Glossata</taxon>
        <taxon>Ditrysia</taxon>
        <taxon>Papilionoidea</taxon>
        <taxon>Nymphalidae</taxon>
        <taxon>Satyrinae</taxon>
        <taxon>Satyrini</taxon>
        <taxon>Parargina</taxon>
        <taxon>Pararge</taxon>
    </lineage>
</organism>
<evidence type="ECO:0000259" key="1">
    <source>
        <dbReference type="Pfam" id="PF24080"/>
    </source>
</evidence>
<dbReference type="Pfam" id="PF24080">
    <property type="entry name" value="AP3B1_C_2"/>
    <property type="match status" value="1"/>
</dbReference>
<dbReference type="EMBL" id="CAKXAJ010004430">
    <property type="protein sequence ID" value="CAH2208745.1"/>
    <property type="molecule type" value="Genomic_DNA"/>
</dbReference>
<gene>
    <name evidence="2" type="primary">jg12841</name>
    <name evidence="2" type="ORF">PAEG_LOCUS1280</name>
</gene>
<proteinExistence type="predicted"/>
<dbReference type="InterPro" id="IPR056314">
    <property type="entry name" value="AP3B1/2_C"/>
</dbReference>
<accession>A0A8S4QK97</accession>
<dbReference type="Proteomes" id="UP000838756">
    <property type="component" value="Unassembled WGS sequence"/>
</dbReference>
<comment type="caution">
    <text evidence="2">The sequence shown here is derived from an EMBL/GenBank/DDBJ whole genome shotgun (WGS) entry which is preliminary data.</text>
</comment>
<dbReference type="AlphaFoldDB" id="A0A8S4QK97"/>
<name>A0A8S4QK97_9NEOP</name>
<protein>
    <submittedName>
        <fullName evidence="2">Jg12841 protein</fullName>
    </submittedName>
</protein>
<feature type="domain" description="AP-3 complex subunit beta-1/2 C-terminal" evidence="1">
    <location>
        <begin position="2"/>
        <end position="80"/>
    </location>
</feature>
<sequence length="84" mass="8925">CNKKAAKLDDESAICKRVFETANVACITSTGSLLRFAGRMTSSQDLVLLSVKVDEDSTTVTANCPNMAIASLLANQVAQAFARE</sequence>
<feature type="non-terminal residue" evidence="2">
    <location>
        <position position="84"/>
    </location>
</feature>
<evidence type="ECO:0000313" key="2">
    <source>
        <dbReference type="EMBL" id="CAH2208745.1"/>
    </source>
</evidence>